<protein>
    <submittedName>
        <fullName evidence="1">DUF2922 domain-containing protein</fullName>
    </submittedName>
</protein>
<dbReference type="Proteomes" id="UP000512286">
    <property type="component" value="Chromosome"/>
</dbReference>
<dbReference type="KEGG" id="cint:HZF06_03925"/>
<dbReference type="Pfam" id="PF11148">
    <property type="entry name" value="DUF2922"/>
    <property type="match status" value="1"/>
</dbReference>
<proteinExistence type="predicted"/>
<reference evidence="1 2" key="1">
    <citation type="submission" date="2020-07" db="EMBL/GenBank/DDBJ databases">
        <title>Electron transfer.</title>
        <authorList>
            <person name="Huang L."/>
            <person name="Liu X."/>
            <person name="Zhou S."/>
        </authorList>
    </citation>
    <scope>NUCLEOTIDE SEQUENCE [LARGE SCALE GENOMIC DNA]</scope>
    <source>
        <strain evidence="1 2">Lx1</strain>
    </source>
</reference>
<dbReference type="EMBL" id="CP059378">
    <property type="protein sequence ID" value="QLY80748.1"/>
    <property type="molecule type" value="Genomic_DNA"/>
</dbReference>
<gene>
    <name evidence="1" type="ORF">HZF06_03925</name>
</gene>
<sequence>MQYSLSLTFVTESGDKSNITIADVRNDLSNEEVTELVKEILELNVFTSKNGSLVSYYGAKLTEKNTRDFDIQLS</sequence>
<name>A0A7D6VS88_9CLOT</name>
<organism evidence="1 2">
    <name type="scientific">Clostridium intestinale</name>
    <dbReference type="NCBI Taxonomy" id="36845"/>
    <lineage>
        <taxon>Bacteria</taxon>
        <taxon>Bacillati</taxon>
        <taxon>Bacillota</taxon>
        <taxon>Clostridia</taxon>
        <taxon>Eubacteriales</taxon>
        <taxon>Clostridiaceae</taxon>
        <taxon>Clostridium</taxon>
    </lineage>
</organism>
<accession>A0A7D6VS88</accession>
<dbReference type="InterPro" id="IPR021321">
    <property type="entry name" value="DUF2922"/>
</dbReference>
<dbReference type="RefSeq" id="WP_021803268.1">
    <property type="nucleotide sequence ID" value="NZ_CP059378.1"/>
</dbReference>
<evidence type="ECO:0000313" key="1">
    <source>
        <dbReference type="EMBL" id="QLY80748.1"/>
    </source>
</evidence>
<dbReference type="AlphaFoldDB" id="A0A7D6VS88"/>
<evidence type="ECO:0000313" key="2">
    <source>
        <dbReference type="Proteomes" id="UP000512286"/>
    </source>
</evidence>